<organism evidence="2 3">
    <name type="scientific">Candidatus Tenderia electrophaga</name>
    <dbReference type="NCBI Taxonomy" id="1748243"/>
    <lineage>
        <taxon>Bacteria</taxon>
        <taxon>Pseudomonadati</taxon>
        <taxon>Pseudomonadota</taxon>
        <taxon>Gammaproteobacteria</taxon>
        <taxon>Candidatus Tenderiales</taxon>
        <taxon>Candidatus Tenderiaceae</taxon>
        <taxon>Candidatus Tenderia</taxon>
    </lineage>
</organism>
<name>A0A0S2TID4_9GAMM</name>
<sequence>MSSANERFNRQIAIFGLQGQEKIQSTKVVLVGFGGLGTFMLPQLCLLGVRDITVVEHETFSETNRNRYIGFLHSDFDADKGTGVDKVMVAERVAKGIDPEVNIKLIKNKLESREAFDAIKWADIVVGCLDSDGARSILNELSIAYGVTYIDLASEVFEDGTFGGRVAVVKERNGCLHCMGDGLDQTEVRRYLADETQLENEAKVYGVDKESLDAASGPSVVDLNGIIASLGVQEFKLHITDPKNSSRYLNYRGHLKSITKVQMGENNGCYCCSLYNKRHEANVERYLSVKAKPKD</sequence>
<dbReference type="EMBL" id="CP013100">
    <property type="protein sequence ID" value="ALP54914.1"/>
    <property type="molecule type" value="Genomic_DNA"/>
</dbReference>
<reference evidence="2" key="1">
    <citation type="submission" date="2015-10" db="EMBL/GenBank/DDBJ databases">
        <title>Description of Candidatus Tenderia electrophaga gen. nov, sp. nov., an Uncultivated Electroautotroph from a Biocathode Enrichment.</title>
        <authorList>
            <person name="Eddie B.J."/>
            <person name="Malanoski A.P."/>
            <person name="Wang Z."/>
            <person name="Hall R.J."/>
            <person name="Oh S.D."/>
            <person name="Heiner C."/>
            <person name="Lin B."/>
            <person name="Strycharz-Glaven S.M."/>
        </authorList>
    </citation>
    <scope>NUCLEOTIDE SEQUENCE [LARGE SCALE GENOMIC DNA]</scope>
    <source>
        <strain evidence="2">NRL1</strain>
        <plasmid evidence="2">unnamed</plasmid>
    </source>
</reference>
<dbReference type="InterPro" id="IPR045886">
    <property type="entry name" value="ThiF/MoeB/HesA"/>
</dbReference>
<gene>
    <name evidence="2" type="ORF">Tel_16795</name>
</gene>
<dbReference type="GO" id="GO:0005737">
    <property type="term" value="C:cytoplasm"/>
    <property type="evidence" value="ECO:0007669"/>
    <property type="project" value="TreeGrafter"/>
</dbReference>
<dbReference type="Pfam" id="PF00899">
    <property type="entry name" value="ThiF"/>
    <property type="match status" value="1"/>
</dbReference>
<keyword evidence="2" id="KW-0614">Plasmid</keyword>
<dbReference type="InterPro" id="IPR000594">
    <property type="entry name" value="ThiF_NAD_FAD-bd"/>
</dbReference>
<dbReference type="Gene3D" id="3.40.50.720">
    <property type="entry name" value="NAD(P)-binding Rossmann-like Domain"/>
    <property type="match status" value="1"/>
</dbReference>
<feature type="domain" description="THIF-type NAD/FAD binding fold" evidence="1">
    <location>
        <begin position="8"/>
        <end position="269"/>
    </location>
</feature>
<dbReference type="KEGG" id="tee:Tel_16795"/>
<dbReference type="GO" id="GO:0004792">
    <property type="term" value="F:thiosulfate-cyanide sulfurtransferase activity"/>
    <property type="evidence" value="ECO:0007669"/>
    <property type="project" value="TreeGrafter"/>
</dbReference>
<accession>A0A0S2TID4</accession>
<evidence type="ECO:0000313" key="2">
    <source>
        <dbReference type="EMBL" id="ALP54914.1"/>
    </source>
</evidence>
<dbReference type="PANTHER" id="PTHR10953">
    <property type="entry name" value="UBIQUITIN-ACTIVATING ENZYME E1"/>
    <property type="match status" value="1"/>
</dbReference>
<dbReference type="InterPro" id="IPR035985">
    <property type="entry name" value="Ubiquitin-activating_enz"/>
</dbReference>
<dbReference type="AlphaFoldDB" id="A0A0S2TID4"/>
<keyword evidence="3" id="KW-1185">Reference proteome</keyword>
<dbReference type="Proteomes" id="UP000055136">
    <property type="component" value="Plasmid unnamed"/>
</dbReference>
<protein>
    <recommendedName>
        <fullName evidence="1">THIF-type NAD/FAD binding fold domain-containing protein</fullName>
    </recommendedName>
</protein>
<evidence type="ECO:0000259" key="1">
    <source>
        <dbReference type="Pfam" id="PF00899"/>
    </source>
</evidence>
<evidence type="ECO:0000313" key="3">
    <source>
        <dbReference type="Proteomes" id="UP000055136"/>
    </source>
</evidence>
<geneLocation type="plasmid" evidence="2 3">
    <name>unnamed</name>
</geneLocation>
<dbReference type="GO" id="GO:0016779">
    <property type="term" value="F:nucleotidyltransferase activity"/>
    <property type="evidence" value="ECO:0007669"/>
    <property type="project" value="TreeGrafter"/>
</dbReference>
<proteinExistence type="predicted"/>
<dbReference type="SUPFAM" id="SSF69572">
    <property type="entry name" value="Activating enzymes of the ubiquitin-like proteins"/>
    <property type="match status" value="1"/>
</dbReference>
<dbReference type="PANTHER" id="PTHR10953:SF102">
    <property type="entry name" value="ADENYLYLTRANSFERASE AND SULFURTRANSFERASE MOCS3"/>
    <property type="match status" value="1"/>
</dbReference>
<dbReference type="GO" id="GO:0008641">
    <property type="term" value="F:ubiquitin-like modifier activating enzyme activity"/>
    <property type="evidence" value="ECO:0007669"/>
    <property type="project" value="InterPro"/>
</dbReference>